<name>A0A3B0S0C2_9ZZZZ</name>
<sequence>MVSIPMCAACGAWGAGPLCESCRQSLQLAPERITPAGVLARAAFRHEGTARLLVHELKYRAAVRNATLLGNPMAALVPGEARVLVPLPRSVLRRVRYGVDPAVELAHSVGRIVGLPVIHAFAASLWWPSHAGTGHRATVRFTPIRTVPDGALLVDDVVTTGLTIDSAVQSITGHVVGALLATASAKIGSARDRHSDDH</sequence>
<accession>A0A3B0S0C2</accession>
<evidence type="ECO:0000256" key="1">
    <source>
        <dbReference type="ARBA" id="ARBA00008007"/>
    </source>
</evidence>
<organism evidence="2">
    <name type="scientific">hydrothermal vent metagenome</name>
    <dbReference type="NCBI Taxonomy" id="652676"/>
    <lineage>
        <taxon>unclassified sequences</taxon>
        <taxon>metagenomes</taxon>
        <taxon>ecological metagenomes</taxon>
    </lineage>
</organism>
<dbReference type="CDD" id="cd06223">
    <property type="entry name" value="PRTases_typeI"/>
    <property type="match status" value="1"/>
</dbReference>
<dbReference type="AlphaFoldDB" id="A0A3B0S0C2"/>
<dbReference type="EMBL" id="UOEK01000167">
    <property type="protein sequence ID" value="VAV99644.1"/>
    <property type="molecule type" value="Genomic_DNA"/>
</dbReference>
<evidence type="ECO:0008006" key="3">
    <source>
        <dbReference type="Google" id="ProtNLM"/>
    </source>
</evidence>
<dbReference type="PANTHER" id="PTHR47505">
    <property type="entry name" value="DNA UTILIZATION PROTEIN YHGH"/>
    <property type="match status" value="1"/>
</dbReference>
<protein>
    <recommendedName>
        <fullName evidence="3">Competence protein F homolog, phosphoribosyltransferase domain protein YhgH required for utilization of DNA as sole source of carbon and energy</fullName>
    </recommendedName>
</protein>
<dbReference type="SUPFAM" id="SSF53271">
    <property type="entry name" value="PRTase-like"/>
    <property type="match status" value="1"/>
</dbReference>
<reference evidence="2" key="1">
    <citation type="submission" date="2018-06" db="EMBL/GenBank/DDBJ databases">
        <authorList>
            <person name="Zhirakovskaya E."/>
        </authorList>
    </citation>
    <scope>NUCLEOTIDE SEQUENCE</scope>
</reference>
<evidence type="ECO:0000313" key="2">
    <source>
        <dbReference type="EMBL" id="VAV99644.1"/>
    </source>
</evidence>
<dbReference type="InterPro" id="IPR051910">
    <property type="entry name" value="ComF/GntX_DNA_util-trans"/>
</dbReference>
<dbReference type="InterPro" id="IPR029057">
    <property type="entry name" value="PRTase-like"/>
</dbReference>
<gene>
    <name evidence="2" type="ORF">MNBD_ACTINO02-102</name>
</gene>
<dbReference type="InterPro" id="IPR000836">
    <property type="entry name" value="PRTase_dom"/>
</dbReference>
<comment type="similarity">
    <text evidence="1">Belongs to the ComF/GntX family.</text>
</comment>
<proteinExistence type="inferred from homology"/>
<dbReference type="PANTHER" id="PTHR47505:SF1">
    <property type="entry name" value="DNA UTILIZATION PROTEIN YHGH"/>
    <property type="match status" value="1"/>
</dbReference>
<dbReference type="Gene3D" id="3.40.50.2020">
    <property type="match status" value="1"/>
</dbReference>